<protein>
    <submittedName>
        <fullName evidence="1">Uncharacterized protein</fullName>
    </submittedName>
</protein>
<keyword evidence="2" id="KW-1185">Reference proteome</keyword>
<feature type="non-terminal residue" evidence="1">
    <location>
        <position position="1"/>
    </location>
</feature>
<dbReference type="AlphaFoldDB" id="A0AAD4DYL6"/>
<comment type="caution">
    <text evidence="1">The sequence shown here is derived from an EMBL/GenBank/DDBJ whole genome shotgun (WGS) entry which is preliminary data.</text>
</comment>
<reference evidence="1" key="1">
    <citation type="journal article" date="2020" name="New Phytol.">
        <title>Comparative genomics reveals dynamic genome evolution in host specialist ectomycorrhizal fungi.</title>
        <authorList>
            <person name="Lofgren L.A."/>
            <person name="Nguyen N.H."/>
            <person name="Vilgalys R."/>
            <person name="Ruytinx J."/>
            <person name="Liao H.L."/>
            <person name="Branco S."/>
            <person name="Kuo A."/>
            <person name="LaButti K."/>
            <person name="Lipzen A."/>
            <person name="Andreopoulos W."/>
            <person name="Pangilinan J."/>
            <person name="Riley R."/>
            <person name="Hundley H."/>
            <person name="Na H."/>
            <person name="Barry K."/>
            <person name="Grigoriev I.V."/>
            <person name="Stajich J.E."/>
            <person name="Kennedy P.G."/>
        </authorList>
    </citation>
    <scope>NUCLEOTIDE SEQUENCE</scope>
    <source>
        <strain evidence="1">FC203</strain>
    </source>
</reference>
<evidence type="ECO:0000313" key="2">
    <source>
        <dbReference type="Proteomes" id="UP001195769"/>
    </source>
</evidence>
<name>A0AAD4DYL6_9AGAM</name>
<dbReference type="GeneID" id="64669868"/>
<dbReference type="RefSeq" id="XP_041222104.1">
    <property type="nucleotide sequence ID" value="XM_041375570.1"/>
</dbReference>
<dbReference type="EMBL" id="JABBWK010000054">
    <property type="protein sequence ID" value="KAG1896528.1"/>
    <property type="molecule type" value="Genomic_DNA"/>
</dbReference>
<sequence>RPVGHEYRDFSLVNLGILVACSNKRGPGGIDDITPAISLCREALTVCPPGNSLCDATLNNHLAFTFKTNRMSHQGKPSP</sequence>
<accession>A0AAD4DYL6</accession>
<evidence type="ECO:0000313" key="1">
    <source>
        <dbReference type="EMBL" id="KAG1896528.1"/>
    </source>
</evidence>
<dbReference type="Proteomes" id="UP001195769">
    <property type="component" value="Unassembled WGS sequence"/>
</dbReference>
<gene>
    <name evidence="1" type="ORF">F5891DRAFT_958503</name>
</gene>
<proteinExistence type="predicted"/>
<organism evidence="1 2">
    <name type="scientific">Suillus fuscotomentosus</name>
    <dbReference type="NCBI Taxonomy" id="1912939"/>
    <lineage>
        <taxon>Eukaryota</taxon>
        <taxon>Fungi</taxon>
        <taxon>Dikarya</taxon>
        <taxon>Basidiomycota</taxon>
        <taxon>Agaricomycotina</taxon>
        <taxon>Agaricomycetes</taxon>
        <taxon>Agaricomycetidae</taxon>
        <taxon>Boletales</taxon>
        <taxon>Suillineae</taxon>
        <taxon>Suillaceae</taxon>
        <taxon>Suillus</taxon>
    </lineage>
</organism>